<protein>
    <recommendedName>
        <fullName evidence="3">CxC6 like cysteine cluster associated with KDZ domain-containing protein</fullName>
    </recommendedName>
</protein>
<evidence type="ECO:0000313" key="1">
    <source>
        <dbReference type="EMBL" id="KIO06300.1"/>
    </source>
</evidence>
<name>A0A0C3NZM9_PISTI</name>
<dbReference type="Proteomes" id="UP000054217">
    <property type="component" value="Unassembled WGS sequence"/>
</dbReference>
<feature type="non-terminal residue" evidence="1">
    <location>
        <position position="1"/>
    </location>
</feature>
<evidence type="ECO:0000313" key="2">
    <source>
        <dbReference type="Proteomes" id="UP000054217"/>
    </source>
</evidence>
<dbReference type="EMBL" id="KN831963">
    <property type="protein sequence ID" value="KIO06300.1"/>
    <property type="molecule type" value="Genomic_DNA"/>
</dbReference>
<dbReference type="Pfam" id="PF18758">
    <property type="entry name" value="KDZ"/>
    <property type="match status" value="1"/>
</dbReference>
<dbReference type="PANTHER" id="PTHR33096">
    <property type="entry name" value="CXC2 DOMAIN-CONTAINING PROTEIN"/>
    <property type="match status" value="1"/>
</dbReference>
<proteinExistence type="predicted"/>
<dbReference type="AlphaFoldDB" id="A0A0C3NZM9"/>
<dbReference type="PANTHER" id="PTHR33096:SF1">
    <property type="entry name" value="CXC1-LIKE CYSTEINE CLUSTER ASSOCIATED WITH KDZ TRANSPOSASES DOMAIN-CONTAINING PROTEIN"/>
    <property type="match status" value="1"/>
</dbReference>
<reference evidence="2" key="2">
    <citation type="submission" date="2015-01" db="EMBL/GenBank/DDBJ databases">
        <title>Evolutionary Origins and Diversification of the Mycorrhizal Mutualists.</title>
        <authorList>
            <consortium name="DOE Joint Genome Institute"/>
            <consortium name="Mycorrhizal Genomics Consortium"/>
            <person name="Kohler A."/>
            <person name="Kuo A."/>
            <person name="Nagy L.G."/>
            <person name="Floudas D."/>
            <person name="Copeland A."/>
            <person name="Barry K.W."/>
            <person name="Cichocki N."/>
            <person name="Veneault-Fourrey C."/>
            <person name="LaButti K."/>
            <person name="Lindquist E.A."/>
            <person name="Lipzen A."/>
            <person name="Lundell T."/>
            <person name="Morin E."/>
            <person name="Murat C."/>
            <person name="Riley R."/>
            <person name="Ohm R."/>
            <person name="Sun H."/>
            <person name="Tunlid A."/>
            <person name="Henrissat B."/>
            <person name="Grigoriev I.V."/>
            <person name="Hibbett D.S."/>
            <person name="Martin F."/>
        </authorList>
    </citation>
    <scope>NUCLEOTIDE SEQUENCE [LARGE SCALE GENOMIC DNA]</scope>
    <source>
        <strain evidence="2">Marx 270</strain>
    </source>
</reference>
<dbReference type="InParanoid" id="A0A0C3NZM9"/>
<gene>
    <name evidence="1" type="ORF">M404DRAFT_37547</name>
</gene>
<dbReference type="STRING" id="870435.A0A0C3NZM9"/>
<reference evidence="1 2" key="1">
    <citation type="submission" date="2014-04" db="EMBL/GenBank/DDBJ databases">
        <authorList>
            <consortium name="DOE Joint Genome Institute"/>
            <person name="Kuo A."/>
            <person name="Kohler A."/>
            <person name="Costa M.D."/>
            <person name="Nagy L.G."/>
            <person name="Floudas D."/>
            <person name="Copeland A."/>
            <person name="Barry K.W."/>
            <person name="Cichocki N."/>
            <person name="Veneault-Fourrey C."/>
            <person name="LaButti K."/>
            <person name="Lindquist E.A."/>
            <person name="Lipzen A."/>
            <person name="Lundell T."/>
            <person name="Morin E."/>
            <person name="Murat C."/>
            <person name="Sun H."/>
            <person name="Tunlid A."/>
            <person name="Henrissat B."/>
            <person name="Grigoriev I.V."/>
            <person name="Hibbett D.S."/>
            <person name="Martin F."/>
            <person name="Nordberg H.P."/>
            <person name="Cantor M.N."/>
            <person name="Hua S.X."/>
        </authorList>
    </citation>
    <scope>NUCLEOTIDE SEQUENCE [LARGE SCALE GENOMIC DNA]</scope>
    <source>
        <strain evidence="1 2">Marx 270</strain>
    </source>
</reference>
<dbReference type="InterPro" id="IPR040521">
    <property type="entry name" value="KDZ"/>
</dbReference>
<keyword evidence="2" id="KW-1185">Reference proteome</keyword>
<accession>A0A0C3NZM9</accession>
<feature type="non-terminal residue" evidence="1">
    <location>
        <position position="241"/>
    </location>
</feature>
<organism evidence="1 2">
    <name type="scientific">Pisolithus tinctorius Marx 270</name>
    <dbReference type="NCBI Taxonomy" id="870435"/>
    <lineage>
        <taxon>Eukaryota</taxon>
        <taxon>Fungi</taxon>
        <taxon>Dikarya</taxon>
        <taxon>Basidiomycota</taxon>
        <taxon>Agaricomycotina</taxon>
        <taxon>Agaricomycetes</taxon>
        <taxon>Agaricomycetidae</taxon>
        <taxon>Boletales</taxon>
        <taxon>Sclerodermatineae</taxon>
        <taxon>Pisolithaceae</taxon>
        <taxon>Pisolithus</taxon>
    </lineage>
</organism>
<dbReference type="HOGENOM" id="CLU_004552_1_0_1"/>
<evidence type="ECO:0008006" key="3">
    <source>
        <dbReference type="Google" id="ProtNLM"/>
    </source>
</evidence>
<dbReference type="OrthoDB" id="3253684at2759"/>
<sequence length="241" mass="26973">SQCASILVQRCPVCFTGRTFGQPLSNGGDIHIALDGNFHHRHQHSAGSCPAFYDPTYFIPKVQVNNVGCWIEQVHKRPLRQQCVEVPDEAIDQCEASYEAADGNKQKAAMDCFDNTGIMVLICRHDIPLFFANIDMPGEQQKYSITLLEHLFSHLPAAETVIALYDIGCVLTRSLDKFEILNNEIVCRIHFATTAMHAYGHEWACQLIYNPRITTGLSLSDGEGTKCLWSRFTKLIGVEQA</sequence>